<protein>
    <submittedName>
        <fullName evidence="2">Uncharacterized protein</fullName>
    </submittedName>
</protein>
<sequence length="120" mass="13045">MEHLTGSHQRIHSLLSFPSLSLLCSSIGVLLPVPSVSSPFLLPALEEKKNYRFLQSSHPVCNFGFAFTGFLLSVAARTVSQQQGSREAGASVTEATACKGDALLLVKVECTWQFFKTFVP</sequence>
<organism evidence="2 3">
    <name type="scientific">Portunus trituberculatus</name>
    <name type="common">Swimming crab</name>
    <name type="synonym">Neptunus trituberculatus</name>
    <dbReference type="NCBI Taxonomy" id="210409"/>
    <lineage>
        <taxon>Eukaryota</taxon>
        <taxon>Metazoa</taxon>
        <taxon>Ecdysozoa</taxon>
        <taxon>Arthropoda</taxon>
        <taxon>Crustacea</taxon>
        <taxon>Multicrustacea</taxon>
        <taxon>Malacostraca</taxon>
        <taxon>Eumalacostraca</taxon>
        <taxon>Eucarida</taxon>
        <taxon>Decapoda</taxon>
        <taxon>Pleocyemata</taxon>
        <taxon>Brachyura</taxon>
        <taxon>Eubrachyura</taxon>
        <taxon>Portunoidea</taxon>
        <taxon>Portunidae</taxon>
        <taxon>Portuninae</taxon>
        <taxon>Portunus</taxon>
    </lineage>
</organism>
<dbReference type="Proteomes" id="UP000324222">
    <property type="component" value="Unassembled WGS sequence"/>
</dbReference>
<keyword evidence="3" id="KW-1185">Reference proteome</keyword>
<feature type="transmembrane region" description="Helical" evidence="1">
    <location>
        <begin position="53"/>
        <end position="76"/>
    </location>
</feature>
<keyword evidence="1" id="KW-1133">Transmembrane helix</keyword>
<dbReference type="AlphaFoldDB" id="A0A5B7CZB5"/>
<comment type="caution">
    <text evidence="2">The sequence shown here is derived from an EMBL/GenBank/DDBJ whole genome shotgun (WGS) entry which is preliminary data.</text>
</comment>
<name>A0A5B7CZB5_PORTR</name>
<evidence type="ECO:0000256" key="1">
    <source>
        <dbReference type="SAM" id="Phobius"/>
    </source>
</evidence>
<keyword evidence="1" id="KW-0812">Transmembrane</keyword>
<gene>
    <name evidence="2" type="ORF">E2C01_007555</name>
</gene>
<reference evidence="2 3" key="1">
    <citation type="submission" date="2019-05" db="EMBL/GenBank/DDBJ databases">
        <title>Another draft genome of Portunus trituberculatus and its Hox gene families provides insights of decapod evolution.</title>
        <authorList>
            <person name="Jeong J.-H."/>
            <person name="Song I."/>
            <person name="Kim S."/>
            <person name="Choi T."/>
            <person name="Kim D."/>
            <person name="Ryu S."/>
            <person name="Kim W."/>
        </authorList>
    </citation>
    <scope>NUCLEOTIDE SEQUENCE [LARGE SCALE GENOMIC DNA]</scope>
    <source>
        <tissue evidence="2">Muscle</tissue>
    </source>
</reference>
<feature type="transmembrane region" description="Helical" evidence="1">
    <location>
        <begin position="12"/>
        <end position="33"/>
    </location>
</feature>
<accession>A0A5B7CZB5</accession>
<dbReference type="EMBL" id="VSRR010000379">
    <property type="protein sequence ID" value="MPC14780.1"/>
    <property type="molecule type" value="Genomic_DNA"/>
</dbReference>
<evidence type="ECO:0000313" key="2">
    <source>
        <dbReference type="EMBL" id="MPC14780.1"/>
    </source>
</evidence>
<evidence type="ECO:0000313" key="3">
    <source>
        <dbReference type="Proteomes" id="UP000324222"/>
    </source>
</evidence>
<keyword evidence="1" id="KW-0472">Membrane</keyword>
<proteinExistence type="predicted"/>